<dbReference type="InterPro" id="IPR016024">
    <property type="entry name" value="ARM-type_fold"/>
</dbReference>
<dbReference type="SUPFAM" id="SSF48371">
    <property type="entry name" value="ARM repeat"/>
    <property type="match status" value="1"/>
</dbReference>
<dbReference type="InterPro" id="IPR057407">
    <property type="entry name" value="HEAT_TANGO6"/>
</dbReference>
<dbReference type="PANTHER" id="PTHR20959">
    <property type="entry name" value="TRANSPORT AND GOLGI ORGANIZATION PROTEIN 6 FAMILY MEMBER"/>
    <property type="match status" value="1"/>
</dbReference>
<dbReference type="InterPro" id="IPR039600">
    <property type="entry name" value="TANGO6/Rtp1"/>
</dbReference>
<dbReference type="CTD" id="79613"/>
<dbReference type="Pfam" id="PF10363">
    <property type="entry name" value="RTP1_C1"/>
    <property type="match status" value="1"/>
</dbReference>
<dbReference type="KEGG" id="bmor:101742312"/>
<protein>
    <recommendedName>
        <fullName evidence="8">Transport and Golgi organization protein 6 homolog</fullName>
    </recommendedName>
</protein>
<dbReference type="EnsemblMetazoa" id="XM_038010719.1">
    <property type="protein sequence ID" value="XP_037866647.1"/>
    <property type="gene ID" value="LOC101742312"/>
</dbReference>
<evidence type="ECO:0008006" key="8">
    <source>
        <dbReference type="Google" id="ProtNLM"/>
    </source>
</evidence>
<feature type="domain" description="RNA polymerase II assembly factor Rtp1 C-terminal" evidence="2">
    <location>
        <begin position="856"/>
        <end position="890"/>
    </location>
</feature>
<dbReference type="InterPro" id="IPR057347">
    <property type="entry name" value="TANGO6_N"/>
</dbReference>
<dbReference type="InterPro" id="IPR019451">
    <property type="entry name" value="Rtp1_C1"/>
</dbReference>
<proteinExistence type="inferred from homology"/>
<sequence>MSEIKHIFTKLENFQQKDGPNTFISMFINEHTKNLDKTKGEPDFDNYVLLKDLLHKIFEGIDELATEIRKDDTLLISVKQQKVLRTCFQLVASLGVSTCLIPGLGISISKRCSFSNTIPSFNLSQEQKYSILVDCTDFIHRSYEIPVYKNIIMTLHLSDYLAALIQLSFAQLKKPGTYKDFVMTEEMYKTFTNDRQKYLKIYDNLVSTCFQPTLMKELLVLQSITDPTPPAFLQRVISNEMSKRLLASGGLLSLIRCFIESYNADTGCEWKKIDMICRIVSVVHKGYSKTDYLKNMCSQLKQVLSLNNRQYSSTGIACLLTLYDKYKDDISVSDLVKGTFNTLNYETMISNSKLPGTVIFSPQEIEQKINILHSCTYLKIDWPAELIKPNIYVLFLIGARCTKNVDMQTKVKELLLRCMEQLNKEEVSSIMYKILIEQDHLQSSDILVEEYDAGVTIKAISERPVLKKDQLLIYFLKLFEASGDSLFVANVFEVSLLIATELNIQRKKKPNKDMLLVEDDDPLLIDKIDEQYALILQLLSEISNTPKITSTLKKNPLIVVQFIEYFIVQNYNSEEECSTVALVLLNVILSNAIKGDSLQSTLDRLKPVLDKISKDYSNYNHLLAKEALSYINTGNCEKINSRYEKAVADVFDSLVPVRAHGLIELTKLIDSADPETISKKHYIFCIFQELLKDNDSYIYLSAINGLASLCIHCTEDVLHVLCKEFLKQVLEQNQIVTQEVENKIAELRMKIGDVIVQVTKRLGDMAIVHKTVLLNTMLCGCRDDDPLIRTSAISNLAEIARVLHYKMGTIIYEVLLCIWNIIGTDNAVECRRAAVMVIANLIKGLGKETLLELKDNLLPIYRSLKNVYRDENEDPVLRLHAQLALEELNDVVKDFLFPEIKMEKQIFVIDRPDVVYK</sequence>
<name>A0A8R2QT97_BOMMO</name>
<dbReference type="InterPro" id="IPR011989">
    <property type="entry name" value="ARM-like"/>
</dbReference>
<evidence type="ECO:0000259" key="5">
    <source>
        <dbReference type="Pfam" id="PF25267"/>
    </source>
</evidence>
<feature type="domain" description="TANGO6 N-terminal" evidence="5">
    <location>
        <begin position="76"/>
        <end position="223"/>
    </location>
</feature>
<evidence type="ECO:0000259" key="4">
    <source>
        <dbReference type="Pfam" id="PF23565"/>
    </source>
</evidence>
<dbReference type="InterPro" id="IPR019414">
    <property type="entry name" value="Rtp1_C2"/>
</dbReference>
<evidence type="ECO:0000313" key="7">
    <source>
        <dbReference type="Proteomes" id="UP000005204"/>
    </source>
</evidence>
<dbReference type="GeneID" id="101742312"/>
<dbReference type="Pfam" id="PF25267">
    <property type="entry name" value="TANGO6_N"/>
    <property type="match status" value="1"/>
</dbReference>
<comment type="similarity">
    <text evidence="1">Belongs to the Tango6 family.</text>
</comment>
<evidence type="ECO:0000256" key="1">
    <source>
        <dbReference type="ARBA" id="ARBA00005724"/>
    </source>
</evidence>
<reference evidence="7" key="1">
    <citation type="journal article" date="2008" name="Insect Biochem. Mol. Biol.">
        <title>The genome of a lepidopteran model insect, the silkworm Bombyx mori.</title>
        <authorList>
            <consortium name="International Silkworm Genome Consortium"/>
        </authorList>
    </citation>
    <scope>NUCLEOTIDE SEQUENCE [LARGE SCALE GENOMIC DNA]</scope>
    <source>
        <strain evidence="7">p50T</strain>
    </source>
</reference>
<dbReference type="Proteomes" id="UP000005204">
    <property type="component" value="Unassembled WGS sequence"/>
</dbReference>
<evidence type="ECO:0000313" key="6">
    <source>
        <dbReference type="EnsemblMetazoa" id="XP_037866647.1"/>
    </source>
</evidence>
<dbReference type="Gene3D" id="1.25.10.10">
    <property type="entry name" value="Leucine-rich Repeat Variant"/>
    <property type="match status" value="1"/>
</dbReference>
<dbReference type="Pfam" id="PF23565">
    <property type="entry name" value="ARM_TANGO6"/>
    <property type="match status" value="1"/>
</dbReference>
<accession>A0A8R2QT97</accession>
<dbReference type="RefSeq" id="XP_037866647.1">
    <property type="nucleotide sequence ID" value="XM_038010719.2"/>
</dbReference>
<dbReference type="AlphaFoldDB" id="A0A8R2QT97"/>
<dbReference type="PANTHER" id="PTHR20959:SF1">
    <property type="entry name" value="TRANSPORT AND GOLGI ORGANIZATION PROTEIN 6 HOMOLOG"/>
    <property type="match status" value="1"/>
</dbReference>
<feature type="domain" description="TANGO6 HEAT repeat" evidence="4">
    <location>
        <begin position="245"/>
        <end position="442"/>
    </location>
</feature>
<organism evidence="6 7">
    <name type="scientific">Bombyx mori</name>
    <name type="common">Silk moth</name>
    <dbReference type="NCBI Taxonomy" id="7091"/>
    <lineage>
        <taxon>Eukaryota</taxon>
        <taxon>Metazoa</taxon>
        <taxon>Ecdysozoa</taxon>
        <taxon>Arthropoda</taxon>
        <taxon>Hexapoda</taxon>
        <taxon>Insecta</taxon>
        <taxon>Pterygota</taxon>
        <taxon>Neoptera</taxon>
        <taxon>Endopterygota</taxon>
        <taxon>Lepidoptera</taxon>
        <taxon>Glossata</taxon>
        <taxon>Ditrysia</taxon>
        <taxon>Bombycoidea</taxon>
        <taxon>Bombycidae</taxon>
        <taxon>Bombycinae</taxon>
        <taxon>Bombyx</taxon>
    </lineage>
</organism>
<dbReference type="Pfam" id="PF10304">
    <property type="entry name" value="RTP1_C2"/>
    <property type="match status" value="1"/>
</dbReference>
<reference evidence="6" key="2">
    <citation type="submission" date="2022-06" db="UniProtKB">
        <authorList>
            <consortium name="EnsemblMetazoa"/>
        </authorList>
    </citation>
    <scope>IDENTIFICATION</scope>
    <source>
        <strain evidence="6">p50T (Dazao)</strain>
    </source>
</reference>
<evidence type="ECO:0000259" key="2">
    <source>
        <dbReference type="Pfam" id="PF10304"/>
    </source>
</evidence>
<evidence type="ECO:0000259" key="3">
    <source>
        <dbReference type="Pfam" id="PF10363"/>
    </source>
</evidence>
<dbReference type="GO" id="GO:0009306">
    <property type="term" value="P:protein secretion"/>
    <property type="evidence" value="ECO:0007669"/>
    <property type="project" value="TreeGrafter"/>
</dbReference>
<keyword evidence="7" id="KW-1185">Reference proteome</keyword>
<feature type="domain" description="RNA polymerase II assembly factor Rtp1 C-terminal" evidence="3">
    <location>
        <begin position="643"/>
        <end position="765"/>
    </location>
</feature>